<accession>A0AAD6TH31</accession>
<reference evidence="2" key="1">
    <citation type="submission" date="2023-03" db="EMBL/GenBank/DDBJ databases">
        <title>Massive genome expansion in bonnet fungi (Mycena s.s.) driven by repeated elements and novel gene families across ecological guilds.</title>
        <authorList>
            <consortium name="Lawrence Berkeley National Laboratory"/>
            <person name="Harder C.B."/>
            <person name="Miyauchi S."/>
            <person name="Viragh M."/>
            <person name="Kuo A."/>
            <person name="Thoen E."/>
            <person name="Andreopoulos B."/>
            <person name="Lu D."/>
            <person name="Skrede I."/>
            <person name="Drula E."/>
            <person name="Henrissat B."/>
            <person name="Morin E."/>
            <person name="Kohler A."/>
            <person name="Barry K."/>
            <person name="LaButti K."/>
            <person name="Morin E."/>
            <person name="Salamov A."/>
            <person name="Lipzen A."/>
            <person name="Mereny Z."/>
            <person name="Hegedus B."/>
            <person name="Baldrian P."/>
            <person name="Stursova M."/>
            <person name="Weitz H."/>
            <person name="Taylor A."/>
            <person name="Grigoriev I.V."/>
            <person name="Nagy L.G."/>
            <person name="Martin F."/>
            <person name="Kauserud H."/>
        </authorList>
    </citation>
    <scope>NUCLEOTIDE SEQUENCE</scope>
    <source>
        <strain evidence="2">CBHHK200</strain>
    </source>
</reference>
<dbReference type="Proteomes" id="UP001218188">
    <property type="component" value="Unassembled WGS sequence"/>
</dbReference>
<protein>
    <submittedName>
        <fullName evidence="2">Uncharacterized protein</fullName>
    </submittedName>
</protein>
<evidence type="ECO:0000256" key="1">
    <source>
        <dbReference type="SAM" id="MobiDB-lite"/>
    </source>
</evidence>
<dbReference type="AlphaFoldDB" id="A0AAD6TH31"/>
<gene>
    <name evidence="2" type="ORF">C8F04DRAFT_346260</name>
</gene>
<evidence type="ECO:0000313" key="3">
    <source>
        <dbReference type="Proteomes" id="UP001218188"/>
    </source>
</evidence>
<sequence length="185" mass="21328">MHTVARCNPSAMCSTRHPSRRPPSTTTPTLRRKGAPRPPCSRASRSWCARVCLCSVARCLHNSLEVISAPPVLSDEDSRAQLRRASVARRRELLSKLKEGEEAPKRADASRCDKEVDARRAKEDVRKRELERIHKIQVQRKQQDAEWYKAALVEKGILKAWRTCKLDRYPDISHLAQRQRFFHPI</sequence>
<feature type="region of interest" description="Disordered" evidence="1">
    <location>
        <begin position="1"/>
        <end position="43"/>
    </location>
</feature>
<dbReference type="EMBL" id="JARJCM010000003">
    <property type="protein sequence ID" value="KAJ7046474.1"/>
    <property type="molecule type" value="Genomic_DNA"/>
</dbReference>
<evidence type="ECO:0000313" key="2">
    <source>
        <dbReference type="EMBL" id="KAJ7046474.1"/>
    </source>
</evidence>
<keyword evidence="3" id="KW-1185">Reference proteome</keyword>
<organism evidence="2 3">
    <name type="scientific">Mycena alexandri</name>
    <dbReference type="NCBI Taxonomy" id="1745969"/>
    <lineage>
        <taxon>Eukaryota</taxon>
        <taxon>Fungi</taxon>
        <taxon>Dikarya</taxon>
        <taxon>Basidiomycota</taxon>
        <taxon>Agaricomycotina</taxon>
        <taxon>Agaricomycetes</taxon>
        <taxon>Agaricomycetidae</taxon>
        <taxon>Agaricales</taxon>
        <taxon>Marasmiineae</taxon>
        <taxon>Mycenaceae</taxon>
        <taxon>Mycena</taxon>
    </lineage>
</organism>
<proteinExistence type="predicted"/>
<name>A0AAD6TH31_9AGAR</name>
<comment type="caution">
    <text evidence="2">The sequence shown here is derived from an EMBL/GenBank/DDBJ whole genome shotgun (WGS) entry which is preliminary data.</text>
</comment>